<evidence type="ECO:0000313" key="2">
    <source>
        <dbReference type="EMBL" id="KAG5926492.1"/>
    </source>
</evidence>
<evidence type="ECO:0000313" key="3">
    <source>
        <dbReference type="Proteomes" id="UP000811619"/>
    </source>
</evidence>
<organism evidence="2 3">
    <name type="scientific">Claviceps africana</name>
    <dbReference type="NCBI Taxonomy" id="83212"/>
    <lineage>
        <taxon>Eukaryota</taxon>
        <taxon>Fungi</taxon>
        <taxon>Dikarya</taxon>
        <taxon>Ascomycota</taxon>
        <taxon>Pezizomycotina</taxon>
        <taxon>Sordariomycetes</taxon>
        <taxon>Hypocreomycetidae</taxon>
        <taxon>Hypocreales</taxon>
        <taxon>Clavicipitaceae</taxon>
        <taxon>Claviceps</taxon>
    </lineage>
</organism>
<name>A0A8K0J766_9HYPO</name>
<accession>A0A8K0J766</accession>
<sequence>MSRHPSAKGRRQPRANNEEAEEGVAKKWVDRPVMPTAKAQADQLRQKKLIEATEEYLGHPPQNEDLPNVMIVLPGKHMLLPELFEPVCFDAIRKAHGVWIVQEKPNIIRIHSRNFSNLLEAFHEINWTIHDLRNAQHHVSSLFLVQVPMNGECSIIVNLDQRPQASPRTYSEQLIAVQGNSHIVHGLMKELGPSFLSSADALQGRPEQILQMRVDFGHVVIRRRKKITQKNGKENEMHYTDFAKMTSQYGKRGGAEFEERLESGLASNVLRHLLQHTSNFFHSDQNLTFHESISIKLLNNSLEADIKRPSRGPGRLANVRLIKPDHCPPLKWTILAPDRKYDWCFRVDSSINLPIDPLASRLVKNIVINCDTHETSATTFLQNPAHVEIKDSHLFKGEVDQILLQSAVAIPFRDTPYVMDVSLYRVWKGVDTRAHPHQKWLSLVFHGVHWAAELNSVNANNTRKDWGVDQRHVWRGSAQTAEGQFEEFVSHVLEGLSALDGM</sequence>
<dbReference type="AlphaFoldDB" id="A0A8K0J766"/>
<proteinExistence type="predicted"/>
<comment type="caution">
    <text evidence="2">The sequence shown here is derived from an EMBL/GenBank/DDBJ whole genome shotgun (WGS) entry which is preliminary data.</text>
</comment>
<dbReference type="Proteomes" id="UP000811619">
    <property type="component" value="Unassembled WGS sequence"/>
</dbReference>
<feature type="region of interest" description="Disordered" evidence="1">
    <location>
        <begin position="1"/>
        <end position="32"/>
    </location>
</feature>
<protein>
    <submittedName>
        <fullName evidence="2">Uncharacterized protein</fullName>
    </submittedName>
</protein>
<keyword evidence="3" id="KW-1185">Reference proteome</keyword>
<evidence type="ECO:0000256" key="1">
    <source>
        <dbReference type="SAM" id="MobiDB-lite"/>
    </source>
</evidence>
<feature type="compositionally biased region" description="Basic residues" evidence="1">
    <location>
        <begin position="1"/>
        <end position="13"/>
    </location>
</feature>
<reference evidence="2" key="1">
    <citation type="journal article" date="2020" name="bioRxiv">
        <title>Whole genome comparisons of ergot fungi reveals the divergence and evolution of species within the genus Claviceps are the result of varying mechanisms driving genome evolution and host range expansion.</title>
        <authorList>
            <person name="Wyka S.A."/>
            <person name="Mondo S.J."/>
            <person name="Liu M."/>
            <person name="Dettman J."/>
            <person name="Nalam V."/>
            <person name="Broders K.D."/>
        </authorList>
    </citation>
    <scope>NUCLEOTIDE SEQUENCE</scope>
    <source>
        <strain evidence="2">CCC 489</strain>
    </source>
</reference>
<dbReference type="OrthoDB" id="4739136at2759"/>
<dbReference type="EMBL" id="SRPY01000265">
    <property type="protein sequence ID" value="KAG5926492.1"/>
    <property type="molecule type" value="Genomic_DNA"/>
</dbReference>
<gene>
    <name evidence="2" type="ORF">E4U42_003266</name>
</gene>